<dbReference type="PANTHER" id="PTHR23427:SF2">
    <property type="entry name" value="SURFEIT LOCUS PROTEIN 1"/>
    <property type="match status" value="1"/>
</dbReference>
<evidence type="ECO:0000256" key="6">
    <source>
        <dbReference type="RuleBase" id="RU363076"/>
    </source>
</evidence>
<proteinExistence type="inferred from homology"/>
<dbReference type="EMBL" id="CP003060">
    <property type="protein sequence ID" value="AEP31657.1"/>
    <property type="molecule type" value="Genomic_DNA"/>
</dbReference>
<gene>
    <name evidence="7" type="ordered locus">GNIT_3563</name>
</gene>
<dbReference type="GO" id="GO:0005886">
    <property type="term" value="C:plasma membrane"/>
    <property type="evidence" value="ECO:0007669"/>
    <property type="project" value="UniProtKB-SubCell"/>
</dbReference>
<feature type="transmembrane region" description="Helical" evidence="6">
    <location>
        <begin position="240"/>
        <end position="259"/>
    </location>
</feature>
<accession>G4QNU9</accession>
<feature type="transmembrane region" description="Helical" evidence="6">
    <location>
        <begin position="6"/>
        <end position="29"/>
    </location>
</feature>
<dbReference type="AlphaFoldDB" id="G4QNU9"/>
<sequence length="273" mass="30849">MWIRKLPLLPTIVTLLCVVIMFGLGIWQLERKAQKDIRLMQIEERQSNRPYKLEELVFERGVNINSNNDTNNNTSDSKNLDIQDFPVSFVGTAQLENLFFIDNKIVSGRTGYQVVVPVATLDKDIVLANLGWLRGNGIRGQLPLISDNLRSELTERSAQFTGVVSYPSINAMVSETNTAFGQFPALLQQTDMAQMKQHLRAAGLLSQGKLYPFIVNLTPDESSEFIRNWQPVVMSPEKHLGYAVQWFGLGIAALTIYLLSLMKLFQTKNNKEN</sequence>
<comment type="similarity">
    <text evidence="2 6">Belongs to the SURF1 family.</text>
</comment>
<dbReference type="Proteomes" id="UP000009282">
    <property type="component" value="Chromosome"/>
</dbReference>
<evidence type="ECO:0000313" key="7">
    <source>
        <dbReference type="EMBL" id="AEP31657.1"/>
    </source>
</evidence>
<evidence type="ECO:0000313" key="8">
    <source>
        <dbReference type="Proteomes" id="UP000009282"/>
    </source>
</evidence>
<dbReference type="InterPro" id="IPR002994">
    <property type="entry name" value="Surf1/Shy1"/>
</dbReference>
<dbReference type="InterPro" id="IPR045214">
    <property type="entry name" value="Surf1/Surf4"/>
</dbReference>
<dbReference type="eggNOG" id="COG3346">
    <property type="taxonomic scope" value="Bacteria"/>
</dbReference>
<keyword evidence="5 6" id="KW-0472">Membrane</keyword>
<keyword evidence="3 6" id="KW-0812">Transmembrane</keyword>
<dbReference type="HOGENOM" id="CLU_047737_2_2_6"/>
<dbReference type="RefSeq" id="WP_014110528.1">
    <property type="nucleotide sequence ID" value="NC_016041.1"/>
</dbReference>
<keyword evidence="4 6" id="KW-1133">Transmembrane helix</keyword>
<comment type="subcellular location">
    <subcellularLocation>
        <location evidence="6">Cell membrane</location>
        <topology evidence="6">Multi-pass membrane protein</topology>
    </subcellularLocation>
    <subcellularLocation>
        <location evidence="1">Membrane</location>
    </subcellularLocation>
</comment>
<dbReference type="PROSITE" id="PS50895">
    <property type="entry name" value="SURF1"/>
    <property type="match status" value="1"/>
</dbReference>
<dbReference type="CDD" id="cd06662">
    <property type="entry name" value="SURF1"/>
    <property type="match status" value="1"/>
</dbReference>
<evidence type="ECO:0000256" key="3">
    <source>
        <dbReference type="ARBA" id="ARBA00022692"/>
    </source>
</evidence>
<keyword evidence="8" id="KW-1185">Reference proteome</keyword>
<evidence type="ECO:0000256" key="4">
    <source>
        <dbReference type="ARBA" id="ARBA00022989"/>
    </source>
</evidence>
<name>G4QNU9_GLANF</name>
<dbReference type="PANTHER" id="PTHR23427">
    <property type="entry name" value="SURFEIT LOCUS PROTEIN"/>
    <property type="match status" value="1"/>
</dbReference>
<organism evidence="7 8">
    <name type="scientific">Glaciecola nitratireducens (strain JCM 12485 / KCTC 12276 / FR1064)</name>
    <dbReference type="NCBI Taxonomy" id="1085623"/>
    <lineage>
        <taxon>Bacteria</taxon>
        <taxon>Pseudomonadati</taxon>
        <taxon>Pseudomonadota</taxon>
        <taxon>Gammaproteobacteria</taxon>
        <taxon>Alteromonadales</taxon>
        <taxon>Alteromonadaceae</taxon>
        <taxon>Brumicola</taxon>
    </lineage>
</organism>
<dbReference type="Pfam" id="PF02104">
    <property type="entry name" value="SURF1"/>
    <property type="match status" value="1"/>
</dbReference>
<dbReference type="KEGG" id="gni:GNIT_3563"/>
<evidence type="ECO:0000256" key="2">
    <source>
        <dbReference type="ARBA" id="ARBA00007165"/>
    </source>
</evidence>
<keyword evidence="6" id="KW-1003">Cell membrane</keyword>
<dbReference type="STRING" id="1085623.GNIT_3563"/>
<evidence type="ECO:0000256" key="5">
    <source>
        <dbReference type="ARBA" id="ARBA00023136"/>
    </source>
</evidence>
<protein>
    <recommendedName>
        <fullName evidence="6">SURF1-like protein</fullName>
    </recommendedName>
</protein>
<evidence type="ECO:0000256" key="1">
    <source>
        <dbReference type="ARBA" id="ARBA00004370"/>
    </source>
</evidence>
<reference evidence="7 8" key="1">
    <citation type="journal article" date="2011" name="J. Bacteriol.">
        <title>Complete genome sequence of seawater bacterium Glaciecola nitratireducens FR1064T.</title>
        <authorList>
            <person name="Bian F."/>
            <person name="Qin Q.L."/>
            <person name="Xie B.B."/>
            <person name="Shu Y.L."/>
            <person name="Zhang X.Y."/>
            <person name="Yu Y."/>
            <person name="Chen B."/>
            <person name="Chen X.L."/>
            <person name="Zhou B.C."/>
            <person name="Zhang Y.Z."/>
        </authorList>
    </citation>
    <scope>NUCLEOTIDE SEQUENCE [LARGE SCALE GENOMIC DNA]</scope>
    <source>
        <strain evidence="8">JCM 12485 / KCTC 12276 / FR1064</strain>
    </source>
</reference>